<evidence type="ECO:0000313" key="3">
    <source>
        <dbReference type="EMBL" id="GAA4135968.1"/>
    </source>
</evidence>
<feature type="domain" description="Thioredoxin" evidence="2">
    <location>
        <begin position="14"/>
        <end position="145"/>
    </location>
</feature>
<proteinExistence type="predicted"/>
<gene>
    <name evidence="3" type="ORF">GCM10022216_10330</name>
</gene>
<dbReference type="InterPro" id="IPR017937">
    <property type="entry name" value="Thioredoxin_CS"/>
</dbReference>
<dbReference type="RefSeq" id="WP_344673550.1">
    <property type="nucleotide sequence ID" value="NZ_BAAAZI010000006.1"/>
</dbReference>
<dbReference type="Proteomes" id="UP001500101">
    <property type="component" value="Unassembled WGS sequence"/>
</dbReference>
<dbReference type="InterPro" id="IPR013766">
    <property type="entry name" value="Thioredoxin_domain"/>
</dbReference>
<reference evidence="4" key="1">
    <citation type="journal article" date="2019" name="Int. J. Syst. Evol. Microbiol.">
        <title>The Global Catalogue of Microorganisms (GCM) 10K type strain sequencing project: providing services to taxonomists for standard genome sequencing and annotation.</title>
        <authorList>
            <consortium name="The Broad Institute Genomics Platform"/>
            <consortium name="The Broad Institute Genome Sequencing Center for Infectious Disease"/>
            <person name="Wu L."/>
            <person name="Ma J."/>
        </authorList>
    </citation>
    <scope>NUCLEOTIDE SEQUENCE [LARGE SCALE GENOMIC DNA]</scope>
    <source>
        <strain evidence="4">JCM 16704</strain>
    </source>
</reference>
<keyword evidence="1" id="KW-0676">Redox-active center</keyword>
<sequence length="467" mass="54269">MNVNLSERIRICSYLLVSFLFLFKVNAYGQPVHFDENSDLESHLTVSKNSGKLIFIDMYTDWCGPCKRMDAEVFSQEKLGKRMNAEFINVKINAEKGAGISIAKKYYVTSYPTYLFLDHEGTLIHKATGFMEQDKLGKHLTRAQESLTSKDNLKNLTQKFESNRKNSTLFYQYLKKRTLLGLDNADLMDEYVSLIGTQEAAKLPNLQLIADNASFNARSLKLGKALDVLISHSFAYDSLEKSEDLETYVQMAQLNSLNRAIENRDEALLEKVISYNKYLDLTVFDEEQDDAIRLRYFYATKNPEQYKKIARIFLEDKLLKLSQDSLLKLDGLIYESVKKRMEGRSKEPLNPEQKKHLLTYRHTQTIAVNRGILSVCQRWMELNPRSNEMSQLINWMEHSMKLMELDQDYYHNIIPKSLSLLAKIQYLKGDRQLAILTKKRAIEALKARDFEADQELIHDWEQELLAM</sequence>
<dbReference type="SUPFAM" id="SSF52833">
    <property type="entry name" value="Thioredoxin-like"/>
    <property type="match status" value="1"/>
</dbReference>
<comment type="caution">
    <text evidence="3">The sequence shown here is derived from an EMBL/GenBank/DDBJ whole genome shotgun (WGS) entry which is preliminary data.</text>
</comment>
<name>A0ABP7YGL3_9SPHI</name>
<dbReference type="EMBL" id="BAAAZI010000006">
    <property type="protein sequence ID" value="GAA4135968.1"/>
    <property type="molecule type" value="Genomic_DNA"/>
</dbReference>
<evidence type="ECO:0000313" key="4">
    <source>
        <dbReference type="Proteomes" id="UP001500101"/>
    </source>
</evidence>
<accession>A0ABP7YGL3</accession>
<dbReference type="PANTHER" id="PTHR32234:SF0">
    <property type="entry name" value="THIOL:DISULFIDE INTERCHANGE PROTEIN DSBD"/>
    <property type="match status" value="1"/>
</dbReference>
<dbReference type="Gene3D" id="3.40.30.10">
    <property type="entry name" value="Glutaredoxin"/>
    <property type="match status" value="1"/>
</dbReference>
<evidence type="ECO:0000256" key="1">
    <source>
        <dbReference type="ARBA" id="ARBA00023284"/>
    </source>
</evidence>
<keyword evidence="4" id="KW-1185">Reference proteome</keyword>
<organism evidence="3 4">
    <name type="scientific">Sphingobacterium kyonggiense</name>
    <dbReference type="NCBI Taxonomy" id="714075"/>
    <lineage>
        <taxon>Bacteria</taxon>
        <taxon>Pseudomonadati</taxon>
        <taxon>Bacteroidota</taxon>
        <taxon>Sphingobacteriia</taxon>
        <taxon>Sphingobacteriales</taxon>
        <taxon>Sphingobacteriaceae</taxon>
        <taxon>Sphingobacterium</taxon>
    </lineage>
</organism>
<dbReference type="InterPro" id="IPR036249">
    <property type="entry name" value="Thioredoxin-like_sf"/>
</dbReference>
<evidence type="ECO:0000259" key="2">
    <source>
        <dbReference type="PROSITE" id="PS51352"/>
    </source>
</evidence>
<dbReference type="PROSITE" id="PS00194">
    <property type="entry name" value="THIOREDOXIN_1"/>
    <property type="match status" value="1"/>
</dbReference>
<protein>
    <recommendedName>
        <fullName evidence="2">Thioredoxin domain-containing protein</fullName>
    </recommendedName>
</protein>
<dbReference type="PANTHER" id="PTHR32234">
    <property type="entry name" value="THIOL:DISULFIDE INTERCHANGE PROTEIN DSBD"/>
    <property type="match status" value="1"/>
</dbReference>
<dbReference type="CDD" id="cd02947">
    <property type="entry name" value="TRX_family"/>
    <property type="match status" value="1"/>
</dbReference>
<dbReference type="PROSITE" id="PS51352">
    <property type="entry name" value="THIOREDOXIN_2"/>
    <property type="match status" value="1"/>
</dbReference>
<dbReference type="Pfam" id="PF00085">
    <property type="entry name" value="Thioredoxin"/>
    <property type="match status" value="1"/>
</dbReference>